<proteinExistence type="predicted"/>
<accession>A0A7I4YQ72</accession>
<evidence type="ECO:0000313" key="3">
    <source>
        <dbReference type="WBParaSite" id="HCON_00120035-00001"/>
    </source>
</evidence>
<dbReference type="InterPro" id="IPR012423">
    <property type="entry name" value="Eaf7/MRGBP"/>
</dbReference>
<dbReference type="GO" id="GO:0043189">
    <property type="term" value="C:H4/H2A histone acetyltransferase complex"/>
    <property type="evidence" value="ECO:0007669"/>
    <property type="project" value="InterPro"/>
</dbReference>
<protein>
    <submittedName>
        <fullName evidence="3">CT20 family protein</fullName>
    </submittedName>
</protein>
<feature type="region of interest" description="Disordered" evidence="1">
    <location>
        <begin position="170"/>
        <end position="196"/>
    </location>
</feature>
<reference evidence="3" key="1">
    <citation type="submission" date="2020-12" db="UniProtKB">
        <authorList>
            <consortium name="WormBaseParasite"/>
        </authorList>
    </citation>
    <scope>IDENTIFICATION</scope>
    <source>
        <strain evidence="3">MHco3</strain>
    </source>
</reference>
<sequence>MSIQRRQAVVIVKMPREEILQEFFTSLEKPNRQQQVHPWCDLSEARLFQLLIRFKPAGVTRYAALGAIHIYMNHIYEKEENGIEIFLNDADFQTVRKRKDLPAADKNLRFEPRYAIRPTIDQIVSKLDKYWDMKAVEYNEGVPEGFEVHSEFFLPDGQFSELMRAKEEENAAFSSTSAMSKKRSRRGGSPDLADHQ</sequence>
<organism evidence="2 3">
    <name type="scientific">Haemonchus contortus</name>
    <name type="common">Barber pole worm</name>
    <dbReference type="NCBI Taxonomy" id="6289"/>
    <lineage>
        <taxon>Eukaryota</taxon>
        <taxon>Metazoa</taxon>
        <taxon>Ecdysozoa</taxon>
        <taxon>Nematoda</taxon>
        <taxon>Chromadorea</taxon>
        <taxon>Rhabditida</taxon>
        <taxon>Rhabditina</taxon>
        <taxon>Rhabditomorpha</taxon>
        <taxon>Strongyloidea</taxon>
        <taxon>Trichostrongylidae</taxon>
        <taxon>Haemonchus</taxon>
    </lineage>
</organism>
<dbReference type="AlphaFoldDB" id="A0A7I4YQ72"/>
<keyword evidence="2" id="KW-1185">Reference proteome</keyword>
<dbReference type="WBParaSite" id="HCON_00120035-00001">
    <property type="protein sequence ID" value="HCON_00120035-00001"/>
    <property type="gene ID" value="HCON_00120035"/>
</dbReference>
<name>A0A7I4YQ72_HAECO</name>
<dbReference type="OrthoDB" id="5595141at2759"/>
<evidence type="ECO:0000256" key="1">
    <source>
        <dbReference type="SAM" id="MobiDB-lite"/>
    </source>
</evidence>
<dbReference type="Pfam" id="PF07904">
    <property type="entry name" value="Eaf7"/>
    <property type="match status" value="1"/>
</dbReference>
<evidence type="ECO:0000313" key="2">
    <source>
        <dbReference type="Proteomes" id="UP000025227"/>
    </source>
</evidence>
<dbReference type="GO" id="GO:0005634">
    <property type="term" value="C:nucleus"/>
    <property type="evidence" value="ECO:0007669"/>
    <property type="project" value="InterPro"/>
</dbReference>
<dbReference type="GO" id="GO:0006355">
    <property type="term" value="P:regulation of DNA-templated transcription"/>
    <property type="evidence" value="ECO:0007669"/>
    <property type="project" value="InterPro"/>
</dbReference>
<dbReference type="Proteomes" id="UP000025227">
    <property type="component" value="Unplaced"/>
</dbReference>
<dbReference type="OMA" id="WCIDSEI"/>